<dbReference type="RefSeq" id="XP_060299392.1">
    <property type="nucleotide sequence ID" value="XM_060434044.1"/>
</dbReference>
<evidence type="ECO:0000313" key="1">
    <source>
        <dbReference type="EMBL" id="KAK0723468.1"/>
    </source>
</evidence>
<accession>A0AA40E5R2</accession>
<proteinExistence type="predicted"/>
<evidence type="ECO:0000313" key="2">
    <source>
        <dbReference type="Proteomes" id="UP001172101"/>
    </source>
</evidence>
<reference evidence="1" key="1">
    <citation type="submission" date="2023-06" db="EMBL/GenBank/DDBJ databases">
        <title>Genome-scale phylogeny and comparative genomics of the fungal order Sordariales.</title>
        <authorList>
            <consortium name="Lawrence Berkeley National Laboratory"/>
            <person name="Hensen N."/>
            <person name="Bonometti L."/>
            <person name="Westerberg I."/>
            <person name="Brannstrom I.O."/>
            <person name="Guillou S."/>
            <person name="Cros-Aarteil S."/>
            <person name="Calhoun S."/>
            <person name="Haridas S."/>
            <person name="Kuo A."/>
            <person name="Mondo S."/>
            <person name="Pangilinan J."/>
            <person name="Riley R."/>
            <person name="LaButti K."/>
            <person name="Andreopoulos B."/>
            <person name="Lipzen A."/>
            <person name="Chen C."/>
            <person name="Yanf M."/>
            <person name="Daum C."/>
            <person name="Ng V."/>
            <person name="Clum A."/>
            <person name="Steindorff A."/>
            <person name="Ohm R."/>
            <person name="Martin F."/>
            <person name="Silar P."/>
            <person name="Natvig D."/>
            <person name="Lalanne C."/>
            <person name="Gautier V."/>
            <person name="Ament-velasquez S.L."/>
            <person name="Kruys A."/>
            <person name="Hutchinson M.I."/>
            <person name="Powell A.J."/>
            <person name="Barry K."/>
            <person name="Miller A.N."/>
            <person name="Grigoriev I.V."/>
            <person name="Debuchy R."/>
            <person name="Gladieux P."/>
            <person name="Thoren M.H."/>
            <person name="Johannesson H."/>
        </authorList>
    </citation>
    <scope>NUCLEOTIDE SEQUENCE</scope>
    <source>
        <strain evidence="1">SMH2392-1A</strain>
    </source>
</reference>
<gene>
    <name evidence="1" type="ORF">B0T26DRAFT_261399</name>
</gene>
<dbReference type="EMBL" id="JAUIRO010000003">
    <property type="protein sequence ID" value="KAK0723468.1"/>
    <property type="molecule type" value="Genomic_DNA"/>
</dbReference>
<protein>
    <submittedName>
        <fullName evidence="1">Uncharacterized protein</fullName>
    </submittedName>
</protein>
<comment type="caution">
    <text evidence="1">The sequence shown here is derived from an EMBL/GenBank/DDBJ whole genome shotgun (WGS) entry which is preliminary data.</text>
</comment>
<dbReference type="Proteomes" id="UP001172101">
    <property type="component" value="Unassembled WGS sequence"/>
</dbReference>
<sequence length="209" mass="23666">MAYDGLPPLTVTRFSLDLPTLPQYIHSQTLATTPVNSCCSQRGPVKTVISQRPRIYNALARVASRDTHLSNRRTSDFQHNKRFFYVSDFSVAMYEIQTRARKMTTVCLRSAEHANPLNPRAHASTKNDQRRAKEIGPATHSGLVLIHVVLCCCPMRGWLTTLRDRSRWMAYLPWAEHPAQVQLEPQPHESPHILIGFGGVWLVGVGLVW</sequence>
<keyword evidence="2" id="KW-1185">Reference proteome</keyword>
<dbReference type="GeneID" id="85317314"/>
<dbReference type="AlphaFoldDB" id="A0AA40E5R2"/>
<organism evidence="1 2">
    <name type="scientific">Lasiosphaeria miniovina</name>
    <dbReference type="NCBI Taxonomy" id="1954250"/>
    <lineage>
        <taxon>Eukaryota</taxon>
        <taxon>Fungi</taxon>
        <taxon>Dikarya</taxon>
        <taxon>Ascomycota</taxon>
        <taxon>Pezizomycotina</taxon>
        <taxon>Sordariomycetes</taxon>
        <taxon>Sordariomycetidae</taxon>
        <taxon>Sordariales</taxon>
        <taxon>Lasiosphaeriaceae</taxon>
        <taxon>Lasiosphaeria</taxon>
    </lineage>
</organism>
<name>A0AA40E5R2_9PEZI</name>